<evidence type="ECO:0000256" key="2">
    <source>
        <dbReference type="ARBA" id="ARBA00022448"/>
    </source>
</evidence>
<keyword evidence="4 7" id="KW-0812">Transmembrane</keyword>
<dbReference type="EMBL" id="SMFY01000001">
    <property type="protein sequence ID" value="TCK30296.1"/>
    <property type="molecule type" value="Genomic_DNA"/>
</dbReference>
<evidence type="ECO:0000313" key="10">
    <source>
        <dbReference type="Proteomes" id="UP000295030"/>
    </source>
</evidence>
<keyword evidence="2 7" id="KW-0813">Transport</keyword>
<dbReference type="PANTHER" id="PTHR30151:SF19">
    <property type="entry name" value="ABC TRANSPORTER PERMEASE"/>
    <property type="match status" value="1"/>
</dbReference>
<dbReference type="SUPFAM" id="SSF161098">
    <property type="entry name" value="MetI-like"/>
    <property type="match status" value="1"/>
</dbReference>
<dbReference type="CDD" id="cd06261">
    <property type="entry name" value="TM_PBP2"/>
    <property type="match status" value="1"/>
</dbReference>
<sequence>MNGSPPPPRAGAPAGVDAAAHAAAEDAASMRLAAHRRSRLRASLLVLASQIALLAAFIAFWEYMTAFDKQAAFMFGSPSAIGGFLLTMARDGSLWRDTYVTGVETLLGFLVGNVIGTLVGLSLWYSRFVSRVIEPFVIALGSIPIIALAPIIIIWFGTGLTSKIAMSTLSVVIVALVTSYKGAVGVDDDQINLMRTLGASKFQIFRKLVVPASLSDIFAGFRLTVGFALIGAIVGEFMSSSEGLGHAIFKAGSLYIIPKVFAALVATIALALVLTFIVGKVEKLLMPWRRLG</sequence>
<dbReference type="Gene3D" id="1.10.3720.10">
    <property type="entry name" value="MetI-like"/>
    <property type="match status" value="1"/>
</dbReference>
<keyword evidence="6 7" id="KW-0472">Membrane</keyword>
<evidence type="ECO:0000256" key="5">
    <source>
        <dbReference type="ARBA" id="ARBA00022989"/>
    </source>
</evidence>
<dbReference type="OrthoDB" id="8138334at2"/>
<organism evidence="9 10">
    <name type="scientific">Ancylobacter aquaticus</name>
    <dbReference type="NCBI Taxonomy" id="100"/>
    <lineage>
        <taxon>Bacteria</taxon>
        <taxon>Pseudomonadati</taxon>
        <taxon>Pseudomonadota</taxon>
        <taxon>Alphaproteobacteria</taxon>
        <taxon>Hyphomicrobiales</taxon>
        <taxon>Xanthobacteraceae</taxon>
        <taxon>Ancylobacter</taxon>
    </lineage>
</organism>
<evidence type="ECO:0000256" key="6">
    <source>
        <dbReference type="ARBA" id="ARBA00023136"/>
    </source>
</evidence>
<evidence type="ECO:0000313" key="9">
    <source>
        <dbReference type="EMBL" id="TCK30296.1"/>
    </source>
</evidence>
<reference evidence="9 10" key="1">
    <citation type="submission" date="2019-03" db="EMBL/GenBank/DDBJ databases">
        <title>Genomic Encyclopedia of Type Strains, Phase IV (KMG-IV): sequencing the most valuable type-strain genomes for metagenomic binning, comparative biology and taxonomic classification.</title>
        <authorList>
            <person name="Goeker M."/>
        </authorList>
    </citation>
    <scope>NUCLEOTIDE SEQUENCE [LARGE SCALE GENOMIC DNA]</scope>
    <source>
        <strain evidence="9 10">DSM 101</strain>
    </source>
</reference>
<keyword evidence="3" id="KW-1003">Cell membrane</keyword>
<evidence type="ECO:0000256" key="1">
    <source>
        <dbReference type="ARBA" id="ARBA00004651"/>
    </source>
</evidence>
<dbReference type="Pfam" id="PF00528">
    <property type="entry name" value="BPD_transp_1"/>
    <property type="match status" value="1"/>
</dbReference>
<feature type="transmembrane region" description="Helical" evidence="7">
    <location>
        <begin position="164"/>
        <end position="187"/>
    </location>
</feature>
<dbReference type="GO" id="GO:0055085">
    <property type="term" value="P:transmembrane transport"/>
    <property type="evidence" value="ECO:0007669"/>
    <property type="project" value="InterPro"/>
</dbReference>
<feature type="transmembrane region" description="Helical" evidence="7">
    <location>
        <begin position="137"/>
        <end position="158"/>
    </location>
</feature>
<accession>A0A4V2PJX9</accession>
<feature type="transmembrane region" description="Helical" evidence="7">
    <location>
        <begin position="106"/>
        <end position="125"/>
    </location>
</feature>
<feature type="transmembrane region" description="Helical" evidence="7">
    <location>
        <begin position="254"/>
        <end position="279"/>
    </location>
</feature>
<dbReference type="PROSITE" id="PS50928">
    <property type="entry name" value="ABC_TM1"/>
    <property type="match status" value="1"/>
</dbReference>
<comment type="subcellular location">
    <subcellularLocation>
        <location evidence="1 7">Cell membrane</location>
        <topology evidence="1 7">Multi-pass membrane protein</topology>
    </subcellularLocation>
</comment>
<dbReference type="InterPro" id="IPR035906">
    <property type="entry name" value="MetI-like_sf"/>
</dbReference>
<dbReference type="Proteomes" id="UP000295030">
    <property type="component" value="Unassembled WGS sequence"/>
</dbReference>
<dbReference type="PANTHER" id="PTHR30151">
    <property type="entry name" value="ALKANE SULFONATE ABC TRANSPORTER-RELATED, MEMBRANE SUBUNIT"/>
    <property type="match status" value="1"/>
</dbReference>
<dbReference type="InterPro" id="IPR000515">
    <property type="entry name" value="MetI-like"/>
</dbReference>
<evidence type="ECO:0000256" key="3">
    <source>
        <dbReference type="ARBA" id="ARBA00022475"/>
    </source>
</evidence>
<dbReference type="AlphaFoldDB" id="A0A4V2PJX9"/>
<feature type="transmembrane region" description="Helical" evidence="7">
    <location>
        <begin position="40"/>
        <end position="61"/>
    </location>
</feature>
<feature type="transmembrane region" description="Helical" evidence="7">
    <location>
        <begin position="208"/>
        <end position="234"/>
    </location>
</feature>
<protein>
    <submittedName>
        <fullName evidence="9">NitT/TauT family transport system permease protein</fullName>
    </submittedName>
</protein>
<dbReference type="RefSeq" id="WP_131833644.1">
    <property type="nucleotide sequence ID" value="NZ_SMFY01000001.1"/>
</dbReference>
<evidence type="ECO:0000256" key="7">
    <source>
        <dbReference type="RuleBase" id="RU363032"/>
    </source>
</evidence>
<comment type="caution">
    <text evidence="9">The sequence shown here is derived from an EMBL/GenBank/DDBJ whole genome shotgun (WGS) entry which is preliminary data.</text>
</comment>
<comment type="similarity">
    <text evidence="7">Belongs to the binding-protein-dependent transport system permease family.</text>
</comment>
<proteinExistence type="inferred from homology"/>
<name>A0A4V2PJX9_ANCAQ</name>
<dbReference type="GO" id="GO:0005886">
    <property type="term" value="C:plasma membrane"/>
    <property type="evidence" value="ECO:0007669"/>
    <property type="project" value="UniProtKB-SubCell"/>
</dbReference>
<keyword evidence="5 7" id="KW-1133">Transmembrane helix</keyword>
<gene>
    <name evidence="9" type="ORF">EV667_0384</name>
</gene>
<keyword evidence="10" id="KW-1185">Reference proteome</keyword>
<evidence type="ECO:0000256" key="4">
    <source>
        <dbReference type="ARBA" id="ARBA00022692"/>
    </source>
</evidence>
<feature type="domain" description="ABC transmembrane type-1" evidence="8">
    <location>
        <begin position="94"/>
        <end position="278"/>
    </location>
</feature>
<evidence type="ECO:0000259" key="8">
    <source>
        <dbReference type="PROSITE" id="PS50928"/>
    </source>
</evidence>